<dbReference type="InterPro" id="IPR024654">
    <property type="entry name" value="Calcineurin-like_PHP_lpxH"/>
</dbReference>
<dbReference type="eggNOG" id="COG0622">
    <property type="taxonomic scope" value="Bacteria"/>
</dbReference>
<dbReference type="PROSITE" id="PS01269">
    <property type="entry name" value="UPF0025"/>
    <property type="match status" value="1"/>
</dbReference>
<accession>C8VW45</accession>
<organism evidence="6 7">
    <name type="scientific">Desulfofarcimen acetoxidans (strain ATCC 49208 / DSM 771 / KCTC 5769 / VKM B-1644 / 5575)</name>
    <name type="common">Desulfotomaculum acetoxidans</name>
    <dbReference type="NCBI Taxonomy" id="485916"/>
    <lineage>
        <taxon>Bacteria</taxon>
        <taxon>Bacillati</taxon>
        <taxon>Bacillota</taxon>
        <taxon>Clostridia</taxon>
        <taxon>Eubacteriales</taxon>
        <taxon>Peptococcaceae</taxon>
        <taxon>Desulfofarcimen</taxon>
    </lineage>
</organism>
<proteinExistence type="inferred from homology"/>
<dbReference type="InterPro" id="IPR020935">
    <property type="entry name" value="PdiEstase_YfcE_CS"/>
</dbReference>
<evidence type="ECO:0000256" key="2">
    <source>
        <dbReference type="ARBA" id="ARBA00022723"/>
    </source>
</evidence>
<dbReference type="Pfam" id="PF12850">
    <property type="entry name" value="Metallophos_2"/>
    <property type="match status" value="1"/>
</dbReference>
<evidence type="ECO:0000256" key="4">
    <source>
        <dbReference type="RuleBase" id="RU362039"/>
    </source>
</evidence>
<dbReference type="GO" id="GO:0016787">
    <property type="term" value="F:hydrolase activity"/>
    <property type="evidence" value="ECO:0007669"/>
    <property type="project" value="UniProtKB-UniRule"/>
</dbReference>
<dbReference type="CDD" id="cd00841">
    <property type="entry name" value="MPP_YfcE"/>
    <property type="match status" value="1"/>
</dbReference>
<evidence type="ECO:0000256" key="3">
    <source>
        <dbReference type="ARBA" id="ARBA00022801"/>
    </source>
</evidence>
<dbReference type="InterPro" id="IPR000979">
    <property type="entry name" value="Phosphodiesterase_MJ0936/Vps29"/>
</dbReference>
<dbReference type="HOGENOM" id="CLU_063749_2_0_9"/>
<dbReference type="Gene3D" id="3.60.21.10">
    <property type="match status" value="1"/>
</dbReference>
<name>C8VW45_DESAS</name>
<dbReference type="Proteomes" id="UP000002217">
    <property type="component" value="Chromosome"/>
</dbReference>
<keyword evidence="2 4" id="KW-0479">Metal-binding</keyword>
<evidence type="ECO:0000313" key="6">
    <source>
        <dbReference type="EMBL" id="ACV64332.1"/>
    </source>
</evidence>
<dbReference type="GO" id="GO:0046872">
    <property type="term" value="F:metal ion binding"/>
    <property type="evidence" value="ECO:0007669"/>
    <property type="project" value="UniProtKB-KW"/>
</dbReference>
<comment type="similarity">
    <text evidence="1 4">Belongs to the metallophosphoesterase superfamily. YfcE family.</text>
</comment>
<dbReference type="EC" id="3.1.4.-" evidence="4"/>
<evidence type="ECO:0000313" key="7">
    <source>
        <dbReference type="Proteomes" id="UP000002217"/>
    </source>
</evidence>
<keyword evidence="3" id="KW-0378">Hydrolase</keyword>
<keyword evidence="7" id="KW-1185">Reference proteome</keyword>
<sequence>MRIGVFSDTHGDLSNVPIALSRMGRLDLVLHAGDCYGDIDQLRKLVDDIPVKGVLGNCDTWCGGPREEMFEAARKKIYLVHGHLYNIKNGFHKLFLRAEELGVDVVVYGHTHRAESLLYGNILMFNPGSISRPRNQDYPSYGMLEITEQKINHRIYYIEKAY</sequence>
<feature type="domain" description="Calcineurin-like phosphoesterase" evidence="5">
    <location>
        <begin position="1"/>
        <end position="148"/>
    </location>
</feature>
<dbReference type="PANTHER" id="PTHR11124">
    <property type="entry name" value="VACUOLAR SORTING PROTEIN VPS29"/>
    <property type="match status" value="1"/>
</dbReference>
<reference evidence="6 7" key="1">
    <citation type="journal article" date="2009" name="Stand. Genomic Sci.">
        <title>Complete genome sequence of Desulfotomaculum acetoxidans type strain (5575).</title>
        <authorList>
            <person name="Spring S."/>
            <person name="Lapidus A."/>
            <person name="Schroder M."/>
            <person name="Gleim D."/>
            <person name="Sims D."/>
            <person name="Meincke L."/>
            <person name="Glavina Del Rio T."/>
            <person name="Tice H."/>
            <person name="Copeland A."/>
            <person name="Cheng J.F."/>
            <person name="Lucas S."/>
            <person name="Chen F."/>
            <person name="Nolan M."/>
            <person name="Bruce D."/>
            <person name="Goodwin L."/>
            <person name="Pitluck S."/>
            <person name="Ivanova N."/>
            <person name="Mavromatis K."/>
            <person name="Mikhailova N."/>
            <person name="Pati A."/>
            <person name="Chen A."/>
            <person name="Palaniappan K."/>
            <person name="Land M."/>
            <person name="Hauser L."/>
            <person name="Chang Y.J."/>
            <person name="Jeffries C.D."/>
            <person name="Chain P."/>
            <person name="Saunders E."/>
            <person name="Brettin T."/>
            <person name="Detter J.C."/>
            <person name="Goker M."/>
            <person name="Bristow J."/>
            <person name="Eisen J.A."/>
            <person name="Markowitz V."/>
            <person name="Hugenholtz P."/>
            <person name="Kyrpides N.C."/>
            <person name="Klenk H.P."/>
            <person name="Han C."/>
        </authorList>
    </citation>
    <scope>NUCLEOTIDE SEQUENCE [LARGE SCALE GENOMIC DNA]</scope>
    <source>
        <strain evidence="7">ATCC 49208 / DSM 771 / VKM B-1644</strain>
    </source>
</reference>
<comment type="cofactor">
    <cofactor evidence="4">
        <name>a divalent metal cation</name>
        <dbReference type="ChEBI" id="CHEBI:60240"/>
    </cofactor>
</comment>
<dbReference type="NCBIfam" id="TIGR00040">
    <property type="entry name" value="yfcE"/>
    <property type="match status" value="1"/>
</dbReference>
<dbReference type="KEGG" id="dae:Dtox_3620"/>
<dbReference type="SUPFAM" id="SSF56300">
    <property type="entry name" value="Metallo-dependent phosphatases"/>
    <property type="match status" value="1"/>
</dbReference>
<evidence type="ECO:0000256" key="1">
    <source>
        <dbReference type="ARBA" id="ARBA00008950"/>
    </source>
</evidence>
<dbReference type="AlphaFoldDB" id="C8VW45"/>
<protein>
    <recommendedName>
        <fullName evidence="4">Phosphoesterase</fullName>
        <ecNumber evidence="4">3.1.4.-</ecNumber>
    </recommendedName>
</protein>
<dbReference type="EMBL" id="CP001720">
    <property type="protein sequence ID" value="ACV64332.1"/>
    <property type="molecule type" value="Genomic_DNA"/>
</dbReference>
<dbReference type="STRING" id="485916.Dtox_3620"/>
<dbReference type="RefSeq" id="WP_015759019.1">
    <property type="nucleotide sequence ID" value="NC_013216.1"/>
</dbReference>
<dbReference type="InterPro" id="IPR029052">
    <property type="entry name" value="Metallo-depent_PP-like"/>
</dbReference>
<evidence type="ECO:0000259" key="5">
    <source>
        <dbReference type="Pfam" id="PF12850"/>
    </source>
</evidence>
<dbReference type="OrthoDB" id="9800565at2"/>
<dbReference type="InterPro" id="IPR041802">
    <property type="entry name" value="MPP_YfcE"/>
</dbReference>
<gene>
    <name evidence="6" type="ordered locus">Dtox_3620</name>
</gene>